<evidence type="ECO:0008006" key="7">
    <source>
        <dbReference type="Google" id="ProtNLM"/>
    </source>
</evidence>
<keyword evidence="4" id="KW-0862">Zinc</keyword>
<evidence type="ECO:0000313" key="5">
    <source>
        <dbReference type="EMBL" id="PNW75689.1"/>
    </source>
</evidence>
<dbReference type="GO" id="GO:0005788">
    <property type="term" value="C:endoplasmic reticulum lumen"/>
    <property type="evidence" value="ECO:0007669"/>
    <property type="project" value="UniProtKB-SubCell"/>
</dbReference>
<dbReference type="GO" id="GO:0010011">
    <property type="term" value="F:auxin binding"/>
    <property type="evidence" value="ECO:0007669"/>
    <property type="project" value="InterPro"/>
</dbReference>
<accession>A8IVH0</accession>
<dbReference type="Pfam" id="PF02041">
    <property type="entry name" value="Auxin_BP"/>
    <property type="match status" value="1"/>
</dbReference>
<dbReference type="Gramene" id="PNW75689">
    <property type="protein sequence ID" value="PNW75689"/>
    <property type="gene ID" value="CHLRE_12g537000v5"/>
</dbReference>
<reference evidence="5 6" key="1">
    <citation type="journal article" date="2007" name="Science">
        <title>The Chlamydomonas genome reveals the evolution of key animal and plant functions.</title>
        <authorList>
            <person name="Merchant S.S."/>
            <person name="Prochnik S.E."/>
            <person name="Vallon O."/>
            <person name="Harris E.H."/>
            <person name="Karpowicz S.J."/>
            <person name="Witman G.B."/>
            <person name="Terry A."/>
            <person name="Salamov A."/>
            <person name="Fritz-Laylin L.K."/>
            <person name="Marechal-Drouard L."/>
            <person name="Marshall W.F."/>
            <person name="Qu L.H."/>
            <person name="Nelson D.R."/>
            <person name="Sanderfoot A.A."/>
            <person name="Spalding M.H."/>
            <person name="Kapitonov V.V."/>
            <person name="Ren Q."/>
            <person name="Ferris P."/>
            <person name="Lindquist E."/>
            <person name="Shapiro H."/>
            <person name="Lucas S.M."/>
            <person name="Grimwood J."/>
            <person name="Schmutz J."/>
            <person name="Cardol P."/>
            <person name="Cerutti H."/>
            <person name="Chanfreau G."/>
            <person name="Chen C.L."/>
            <person name="Cognat V."/>
            <person name="Croft M.T."/>
            <person name="Dent R."/>
            <person name="Dutcher S."/>
            <person name="Fernandez E."/>
            <person name="Fukuzawa H."/>
            <person name="Gonzalez-Ballester D."/>
            <person name="Gonzalez-Halphen D."/>
            <person name="Hallmann A."/>
            <person name="Hanikenne M."/>
            <person name="Hippler M."/>
            <person name="Inwood W."/>
            <person name="Jabbari K."/>
            <person name="Kalanon M."/>
            <person name="Kuras R."/>
            <person name="Lefebvre P.A."/>
            <person name="Lemaire S.D."/>
            <person name="Lobanov A.V."/>
            <person name="Lohr M."/>
            <person name="Manuell A."/>
            <person name="Meier I."/>
            <person name="Mets L."/>
            <person name="Mittag M."/>
            <person name="Mittelmeier T."/>
            <person name="Moroney J.V."/>
            <person name="Moseley J."/>
            <person name="Napoli C."/>
            <person name="Nedelcu A.M."/>
            <person name="Niyogi K."/>
            <person name="Novoselov S.V."/>
            <person name="Paulsen I.T."/>
            <person name="Pazour G."/>
            <person name="Purton S."/>
            <person name="Ral J.P."/>
            <person name="Riano-Pachon D.M."/>
            <person name="Riekhof W."/>
            <person name="Rymarquis L."/>
            <person name="Schroda M."/>
            <person name="Stern D."/>
            <person name="Umen J."/>
            <person name="Willows R."/>
            <person name="Wilson N."/>
            <person name="Zimmer S.L."/>
            <person name="Allmer J."/>
            <person name="Balk J."/>
            <person name="Bisova K."/>
            <person name="Chen C.J."/>
            <person name="Elias M."/>
            <person name="Gendler K."/>
            <person name="Hauser C."/>
            <person name="Lamb M.R."/>
            <person name="Ledford H."/>
            <person name="Long J.C."/>
            <person name="Minagawa J."/>
            <person name="Page M.D."/>
            <person name="Pan J."/>
            <person name="Pootakham W."/>
            <person name="Roje S."/>
            <person name="Rose A."/>
            <person name="Stahlberg E."/>
            <person name="Terauchi A.M."/>
            <person name="Yang P."/>
            <person name="Ball S."/>
            <person name="Bowler C."/>
            <person name="Dieckmann C.L."/>
            <person name="Gladyshev V.N."/>
            <person name="Green P."/>
            <person name="Jorgensen R."/>
            <person name="Mayfield S."/>
            <person name="Mueller-Roeber B."/>
            <person name="Rajamani S."/>
            <person name="Sayre R.T."/>
            <person name="Brokstein P."/>
            <person name="Dubchak I."/>
            <person name="Goodstein D."/>
            <person name="Hornick L."/>
            <person name="Huang Y.W."/>
            <person name="Jhaveri J."/>
            <person name="Luo Y."/>
            <person name="Martinez D."/>
            <person name="Ngau W.C."/>
            <person name="Otillar B."/>
            <person name="Poliakov A."/>
            <person name="Porter A."/>
            <person name="Szajkowski L."/>
            <person name="Werner G."/>
            <person name="Zhou K."/>
            <person name="Grigoriev I.V."/>
            <person name="Rokhsar D.S."/>
            <person name="Grossman A.R."/>
        </authorList>
    </citation>
    <scope>NUCLEOTIDE SEQUENCE [LARGE SCALE GENOMIC DNA]</scope>
    <source>
        <strain evidence="6">CC-503</strain>
    </source>
</reference>
<dbReference type="SMR" id="A8IVH0"/>
<dbReference type="InParanoid" id="A8IVH0"/>
<dbReference type="KEGG" id="cre:CHLRE_12g537000v5"/>
<dbReference type="SUPFAM" id="SSF51182">
    <property type="entry name" value="RmlC-like cupins"/>
    <property type="match status" value="1"/>
</dbReference>
<dbReference type="InterPro" id="IPR000526">
    <property type="entry name" value="Auxin-bd"/>
</dbReference>
<keyword evidence="2" id="KW-0675">Receptor</keyword>
<dbReference type="FunCoup" id="A8IVH0">
    <property type="interactions" value="173"/>
</dbReference>
<dbReference type="InterPro" id="IPR011051">
    <property type="entry name" value="RmlC_Cupin_sf"/>
</dbReference>
<dbReference type="HOGENOM" id="CLU_1463290_0_0_1"/>
<evidence type="ECO:0000256" key="1">
    <source>
        <dbReference type="ARBA" id="ARBA00004319"/>
    </source>
</evidence>
<keyword evidence="6" id="KW-1185">Reference proteome</keyword>
<evidence type="ECO:0000256" key="3">
    <source>
        <dbReference type="ARBA" id="ARBA00023294"/>
    </source>
</evidence>
<proteinExistence type="predicted"/>
<keyword evidence="3" id="KW-0927">Auxin signaling pathway</keyword>
<dbReference type="Proteomes" id="UP000006906">
    <property type="component" value="Chromosome 12"/>
</dbReference>
<gene>
    <name evidence="5" type="ORF">CHLRE_12g537000v5</name>
</gene>
<organism evidence="5 6">
    <name type="scientific">Chlamydomonas reinhardtii</name>
    <name type="common">Chlamydomonas smithii</name>
    <dbReference type="NCBI Taxonomy" id="3055"/>
    <lineage>
        <taxon>Eukaryota</taxon>
        <taxon>Viridiplantae</taxon>
        <taxon>Chlorophyta</taxon>
        <taxon>core chlorophytes</taxon>
        <taxon>Chlorophyceae</taxon>
        <taxon>CS clade</taxon>
        <taxon>Chlamydomonadales</taxon>
        <taxon>Chlamydomonadaceae</taxon>
        <taxon>Chlamydomonas</taxon>
    </lineage>
</organism>
<feature type="binding site" evidence="4">
    <location>
        <position position="85"/>
    </location>
    <ligand>
        <name>Zn(2+)</name>
        <dbReference type="ChEBI" id="CHEBI:29105"/>
    </ligand>
</feature>
<dbReference type="GO" id="GO:0009734">
    <property type="term" value="P:auxin-activated signaling pathway"/>
    <property type="evidence" value="ECO:0007669"/>
    <property type="project" value="UniProtKB-KW"/>
</dbReference>
<name>A8IVH0_CHLRE</name>
<dbReference type="OrthoDB" id="524520at2759"/>
<evidence type="ECO:0000256" key="2">
    <source>
        <dbReference type="ARBA" id="ARBA00023170"/>
    </source>
</evidence>
<sequence>MRTSWLAILALALGALVAAEAKCVVKPRKAVVDIAGIKNYTGPGPSSITILHVDAWDGDDAFLSAYLTMPPGAVFPIHRHLDFSEHVLVTRGVGSWEYWPLDAPKPVADPIKAGSSVYMAPNVLHRIVNTSPTETLEIMITAAPGRNTVQEAYEDWPDSPTAAGHPIELPWHTDCPPGQELKQEL</sequence>
<dbReference type="GO" id="GO:0046872">
    <property type="term" value="F:metal ion binding"/>
    <property type="evidence" value="ECO:0007669"/>
    <property type="project" value="UniProtKB-KW"/>
</dbReference>
<dbReference type="Gene3D" id="2.60.120.10">
    <property type="entry name" value="Jelly Rolls"/>
    <property type="match status" value="1"/>
</dbReference>
<feature type="binding site" evidence="4">
    <location>
        <position position="78"/>
    </location>
    <ligand>
        <name>Zn(2+)</name>
        <dbReference type="ChEBI" id="CHEBI:29105"/>
    </ligand>
</feature>
<dbReference type="PaxDb" id="3055-EDP03548"/>
<comment type="subcellular location">
    <subcellularLocation>
        <location evidence="1">Endoplasmic reticulum lumen</location>
    </subcellularLocation>
</comment>
<dbReference type="EMBL" id="CM008973">
    <property type="protein sequence ID" value="PNW75689.1"/>
    <property type="molecule type" value="Genomic_DNA"/>
</dbReference>
<feature type="binding site" evidence="4">
    <location>
        <position position="125"/>
    </location>
    <ligand>
        <name>Zn(2+)</name>
        <dbReference type="ChEBI" id="CHEBI:29105"/>
    </ligand>
</feature>
<dbReference type="GeneID" id="5718475"/>
<feature type="binding site" evidence="4">
    <location>
        <position position="80"/>
    </location>
    <ligand>
        <name>Zn(2+)</name>
        <dbReference type="ChEBI" id="CHEBI:29105"/>
    </ligand>
</feature>
<keyword evidence="4" id="KW-0479">Metal-binding</keyword>
<dbReference type="PANTHER" id="PTHR40434:SF1">
    <property type="entry name" value="CUPIN TYPE-1 DOMAIN-CONTAINING PROTEIN"/>
    <property type="match status" value="1"/>
</dbReference>
<dbReference type="RefSeq" id="XP_001692979.1">
    <property type="nucleotide sequence ID" value="XM_001692927.2"/>
</dbReference>
<dbReference type="PANTHER" id="PTHR40434">
    <property type="entry name" value="CUPIN_2 DOMAIN-CONTAINING PROTEIN"/>
    <property type="match status" value="1"/>
</dbReference>
<dbReference type="AlphaFoldDB" id="A8IVH0"/>
<evidence type="ECO:0000256" key="4">
    <source>
        <dbReference type="PIRSR" id="PIRSR600526-2"/>
    </source>
</evidence>
<evidence type="ECO:0000313" key="6">
    <source>
        <dbReference type="Proteomes" id="UP000006906"/>
    </source>
</evidence>
<protein>
    <recommendedName>
        <fullName evidence="7">Cupin 2 conserved barrel domain-containing protein</fullName>
    </recommendedName>
</protein>
<dbReference type="InterPro" id="IPR014710">
    <property type="entry name" value="RmlC-like_jellyroll"/>
</dbReference>